<feature type="region of interest" description="Disordered" evidence="1">
    <location>
        <begin position="92"/>
        <end position="152"/>
    </location>
</feature>
<name>A0AAN7SVP6_9EURO</name>
<feature type="compositionally biased region" description="Polar residues" evidence="1">
    <location>
        <begin position="92"/>
        <end position="112"/>
    </location>
</feature>
<keyword evidence="2" id="KW-0472">Membrane</keyword>
<evidence type="ECO:0000313" key="4">
    <source>
        <dbReference type="Proteomes" id="UP001309876"/>
    </source>
</evidence>
<organism evidence="3 4">
    <name type="scientific">Lithohypha guttulata</name>
    <dbReference type="NCBI Taxonomy" id="1690604"/>
    <lineage>
        <taxon>Eukaryota</taxon>
        <taxon>Fungi</taxon>
        <taxon>Dikarya</taxon>
        <taxon>Ascomycota</taxon>
        <taxon>Pezizomycotina</taxon>
        <taxon>Eurotiomycetes</taxon>
        <taxon>Chaetothyriomycetidae</taxon>
        <taxon>Chaetothyriales</taxon>
        <taxon>Trichomeriaceae</taxon>
        <taxon>Lithohypha</taxon>
    </lineage>
</organism>
<feature type="transmembrane region" description="Helical" evidence="2">
    <location>
        <begin position="304"/>
        <end position="326"/>
    </location>
</feature>
<keyword evidence="4" id="KW-1185">Reference proteome</keyword>
<evidence type="ECO:0000256" key="2">
    <source>
        <dbReference type="SAM" id="Phobius"/>
    </source>
</evidence>
<feature type="region of interest" description="Disordered" evidence="1">
    <location>
        <begin position="250"/>
        <end position="270"/>
    </location>
</feature>
<keyword evidence="2" id="KW-0812">Transmembrane</keyword>
<sequence>MESRYNITSGSSDPTAYATIHTTSTQTKTVTSFTSLPFGKAYVTLTSELPDLRLASYPVRNSTMGDMQSLSMDGEMDGTMAMDSMMASGLSVGSASTEVSTTTEQVLTSGTDKSVVPRSEDSTITTSSSATSESSSMSDTSVTGGADASTPSTVFVTVTPNNTSMFTEHSTTMILTTSTSIVPVTILWTNTSQPTNMQLLNSTESVSLTTSDSSTGGMDSFTLMMLSTGPTTHATQNVVIPASPISIATNKPHAPRSVPTDSASIEPLTPQPTSGAGLYTAWKERISAPKMMSTGYHHHCEGPFMAYLALTVFVLATWFMIGSTLTRWWRCWVLRKCDRCDDELPSYTTKPPRPGMRKRLSIIVPGSQPGGSSWVSGNQRAVRGDEFEVPYERYKGRRHTSDL</sequence>
<comment type="caution">
    <text evidence="3">The sequence shown here is derived from an EMBL/GenBank/DDBJ whole genome shotgun (WGS) entry which is preliminary data.</text>
</comment>
<accession>A0AAN7SVP6</accession>
<evidence type="ECO:0000313" key="3">
    <source>
        <dbReference type="EMBL" id="KAK5082846.1"/>
    </source>
</evidence>
<reference evidence="3 4" key="1">
    <citation type="submission" date="2023-08" db="EMBL/GenBank/DDBJ databases">
        <title>Black Yeasts Isolated from many extreme environments.</title>
        <authorList>
            <person name="Coleine C."/>
            <person name="Stajich J.E."/>
            <person name="Selbmann L."/>
        </authorList>
    </citation>
    <scope>NUCLEOTIDE SEQUENCE [LARGE SCALE GENOMIC DNA]</scope>
    <source>
        <strain evidence="3 4">CCFEE 5910</strain>
    </source>
</reference>
<proteinExistence type="predicted"/>
<gene>
    <name evidence="3" type="ORF">LTR05_006727</name>
</gene>
<evidence type="ECO:0000256" key="1">
    <source>
        <dbReference type="SAM" id="MobiDB-lite"/>
    </source>
</evidence>
<dbReference type="EMBL" id="JAVRRJ010000007">
    <property type="protein sequence ID" value="KAK5082846.1"/>
    <property type="molecule type" value="Genomic_DNA"/>
</dbReference>
<feature type="compositionally biased region" description="Low complexity" evidence="1">
    <location>
        <begin position="122"/>
        <end position="152"/>
    </location>
</feature>
<protein>
    <submittedName>
        <fullName evidence="3">Uncharacterized protein</fullName>
    </submittedName>
</protein>
<dbReference type="Proteomes" id="UP001309876">
    <property type="component" value="Unassembled WGS sequence"/>
</dbReference>
<dbReference type="AlphaFoldDB" id="A0AAN7SVP6"/>
<keyword evidence="2" id="KW-1133">Transmembrane helix</keyword>